<dbReference type="EMBL" id="JBHUIP010000001">
    <property type="protein sequence ID" value="MFD2261581.1"/>
    <property type="molecule type" value="Genomic_DNA"/>
</dbReference>
<comment type="subunit">
    <text evidence="9">Component of the Sec protein translocase complex. Heterotrimer consisting of SecY, SecE and SecG subunits. The heterotrimers can form oligomers, although 1 heterotrimer is thought to be able to translocate proteins. Interacts with the ribosome. Interacts with SecDF, and other proteins may be involved. Interacts with SecA.</text>
</comment>
<evidence type="ECO:0000256" key="8">
    <source>
        <dbReference type="ARBA" id="ARBA00023136"/>
    </source>
</evidence>
<protein>
    <recommendedName>
        <fullName evidence="9">Protein translocase subunit SecE</fullName>
    </recommendedName>
</protein>
<evidence type="ECO:0000256" key="7">
    <source>
        <dbReference type="ARBA" id="ARBA00023010"/>
    </source>
</evidence>
<feature type="transmembrane region" description="Helical" evidence="9">
    <location>
        <begin position="29"/>
        <end position="49"/>
    </location>
</feature>
<evidence type="ECO:0000256" key="4">
    <source>
        <dbReference type="ARBA" id="ARBA00022692"/>
    </source>
</evidence>
<dbReference type="InterPro" id="IPR005807">
    <property type="entry name" value="SecE_bac"/>
</dbReference>
<evidence type="ECO:0000256" key="2">
    <source>
        <dbReference type="ARBA" id="ARBA00022448"/>
    </source>
</evidence>
<evidence type="ECO:0000256" key="5">
    <source>
        <dbReference type="ARBA" id="ARBA00022927"/>
    </source>
</evidence>
<evidence type="ECO:0000313" key="10">
    <source>
        <dbReference type="EMBL" id="MFD2261581.1"/>
    </source>
</evidence>
<evidence type="ECO:0000256" key="9">
    <source>
        <dbReference type="HAMAP-Rule" id="MF_00422"/>
    </source>
</evidence>
<keyword evidence="6 9" id="KW-1133">Transmembrane helix</keyword>
<dbReference type="PANTHER" id="PTHR33910">
    <property type="entry name" value="PROTEIN TRANSLOCASE SUBUNIT SECE"/>
    <property type="match status" value="1"/>
</dbReference>
<comment type="similarity">
    <text evidence="9">Belongs to the SecE/SEC61-gamma family.</text>
</comment>
<keyword evidence="5 9" id="KW-0653">Protein transport</keyword>
<organism evidence="10 11">
    <name type="scientific">Lacibacterium aquatile</name>
    <dbReference type="NCBI Taxonomy" id="1168082"/>
    <lineage>
        <taxon>Bacteria</taxon>
        <taxon>Pseudomonadati</taxon>
        <taxon>Pseudomonadota</taxon>
        <taxon>Alphaproteobacteria</taxon>
        <taxon>Rhodospirillales</taxon>
        <taxon>Rhodospirillaceae</taxon>
    </lineage>
</organism>
<comment type="subcellular location">
    <subcellularLocation>
        <location evidence="9">Cell membrane</location>
        <topology evidence="9">Single-pass membrane protein</topology>
    </subcellularLocation>
    <subcellularLocation>
        <location evidence="1">Membrane</location>
    </subcellularLocation>
</comment>
<accession>A0ABW5DM66</accession>
<gene>
    <name evidence="9 10" type="primary">secE</name>
    <name evidence="10" type="ORF">ACFSM5_01695</name>
</gene>
<dbReference type="Proteomes" id="UP001597295">
    <property type="component" value="Unassembled WGS sequence"/>
</dbReference>
<evidence type="ECO:0000256" key="1">
    <source>
        <dbReference type="ARBA" id="ARBA00004370"/>
    </source>
</evidence>
<dbReference type="Pfam" id="PF00584">
    <property type="entry name" value="SecE"/>
    <property type="match status" value="1"/>
</dbReference>
<keyword evidence="8 9" id="KW-0472">Membrane</keyword>
<name>A0ABW5DM66_9PROT</name>
<keyword evidence="7 9" id="KW-0811">Translocation</keyword>
<dbReference type="InterPro" id="IPR001901">
    <property type="entry name" value="Translocase_SecE/Sec61-g"/>
</dbReference>
<dbReference type="PANTHER" id="PTHR33910:SF1">
    <property type="entry name" value="PROTEIN TRANSLOCASE SUBUNIT SECE"/>
    <property type="match status" value="1"/>
</dbReference>
<sequence length="65" mass="7242">MAKTSPAVFLKQVQQEAKRVSWPTRKETLISTGMVFAMVFAAAIFFFVVDQILSHGVKWILGLGN</sequence>
<dbReference type="Gene3D" id="1.20.5.1030">
    <property type="entry name" value="Preprotein translocase secy subunit"/>
    <property type="match status" value="1"/>
</dbReference>
<keyword evidence="11" id="KW-1185">Reference proteome</keyword>
<reference evidence="11" key="1">
    <citation type="journal article" date="2019" name="Int. J. Syst. Evol. Microbiol.">
        <title>The Global Catalogue of Microorganisms (GCM) 10K type strain sequencing project: providing services to taxonomists for standard genome sequencing and annotation.</title>
        <authorList>
            <consortium name="The Broad Institute Genomics Platform"/>
            <consortium name="The Broad Institute Genome Sequencing Center for Infectious Disease"/>
            <person name="Wu L."/>
            <person name="Ma J."/>
        </authorList>
    </citation>
    <scope>NUCLEOTIDE SEQUENCE [LARGE SCALE GENOMIC DNA]</scope>
    <source>
        <strain evidence="11">CGMCC 1.19062</strain>
    </source>
</reference>
<evidence type="ECO:0000256" key="6">
    <source>
        <dbReference type="ARBA" id="ARBA00022989"/>
    </source>
</evidence>
<comment type="function">
    <text evidence="9">Essential subunit of the Sec protein translocation channel SecYEG. Clamps together the 2 halves of SecY. May contact the channel plug during translocation.</text>
</comment>
<dbReference type="RefSeq" id="WP_379874486.1">
    <property type="nucleotide sequence ID" value="NZ_JBHUIP010000001.1"/>
</dbReference>
<dbReference type="InterPro" id="IPR038379">
    <property type="entry name" value="SecE_sf"/>
</dbReference>
<keyword evidence="4 9" id="KW-0812">Transmembrane</keyword>
<dbReference type="HAMAP" id="MF_00422">
    <property type="entry name" value="SecE"/>
    <property type="match status" value="1"/>
</dbReference>
<evidence type="ECO:0000313" key="11">
    <source>
        <dbReference type="Proteomes" id="UP001597295"/>
    </source>
</evidence>
<comment type="caution">
    <text evidence="10">The sequence shown here is derived from an EMBL/GenBank/DDBJ whole genome shotgun (WGS) entry which is preliminary data.</text>
</comment>
<keyword evidence="3 9" id="KW-1003">Cell membrane</keyword>
<proteinExistence type="inferred from homology"/>
<dbReference type="NCBIfam" id="TIGR00964">
    <property type="entry name" value="secE_bact"/>
    <property type="match status" value="1"/>
</dbReference>
<keyword evidence="2 9" id="KW-0813">Transport</keyword>
<evidence type="ECO:0000256" key="3">
    <source>
        <dbReference type="ARBA" id="ARBA00022475"/>
    </source>
</evidence>